<evidence type="ECO:0000256" key="3">
    <source>
        <dbReference type="ARBA" id="ARBA00022603"/>
    </source>
</evidence>
<dbReference type="InterPro" id="IPR003682">
    <property type="entry name" value="rRNA_ssu_MeTfrase_G"/>
</dbReference>
<evidence type="ECO:0000256" key="2">
    <source>
        <dbReference type="ARBA" id="ARBA00022552"/>
    </source>
</evidence>
<dbReference type="Proteomes" id="UP000027982">
    <property type="component" value="Chromosome"/>
</dbReference>
<dbReference type="EMBL" id="CP007139">
    <property type="protein sequence ID" value="AIE87541.1"/>
    <property type="molecule type" value="Genomic_DNA"/>
</dbReference>
<dbReference type="Gene3D" id="3.40.50.150">
    <property type="entry name" value="Vaccinia Virus protein VP39"/>
    <property type="match status" value="1"/>
</dbReference>
<keyword evidence="4 7" id="KW-0808">Transferase</keyword>
<evidence type="ECO:0000256" key="1">
    <source>
        <dbReference type="ARBA" id="ARBA00022490"/>
    </source>
</evidence>
<organism evidence="7 8">
    <name type="scientific">Fimbriimonas ginsengisoli Gsoil 348</name>
    <dbReference type="NCBI Taxonomy" id="661478"/>
    <lineage>
        <taxon>Bacteria</taxon>
        <taxon>Bacillati</taxon>
        <taxon>Armatimonadota</taxon>
        <taxon>Fimbriimonadia</taxon>
        <taxon>Fimbriimonadales</taxon>
        <taxon>Fimbriimonadaceae</taxon>
        <taxon>Fimbriimonas</taxon>
    </lineage>
</organism>
<name>A0A068NVU7_FIMGI</name>
<dbReference type="AlphaFoldDB" id="A0A068NVU7"/>
<accession>A0A068NVU7</accession>
<keyword evidence="2" id="KW-0698">rRNA processing</keyword>
<reference evidence="7 8" key="1">
    <citation type="journal article" date="2014" name="PLoS ONE">
        <title>The first complete genome sequence of the class fimbriimonadia in the phylum armatimonadetes.</title>
        <authorList>
            <person name="Hu Z.Y."/>
            <person name="Wang Y.Z."/>
            <person name="Im W.T."/>
            <person name="Wang S.Y."/>
            <person name="Zhao G.P."/>
            <person name="Zheng H.J."/>
            <person name="Quan Z.X."/>
        </authorList>
    </citation>
    <scope>NUCLEOTIDE SEQUENCE [LARGE SCALE GENOMIC DNA]</scope>
    <source>
        <strain evidence="7">Gsoil 348</strain>
    </source>
</reference>
<dbReference type="InterPro" id="IPR029063">
    <property type="entry name" value="SAM-dependent_MTases_sf"/>
</dbReference>
<proteinExistence type="predicted"/>
<keyword evidence="1" id="KW-0963">Cytoplasm</keyword>
<dbReference type="KEGG" id="fgi:OP10G_4173"/>
<evidence type="ECO:0000313" key="8">
    <source>
        <dbReference type="Proteomes" id="UP000027982"/>
    </source>
</evidence>
<dbReference type="CDD" id="cd02440">
    <property type="entry name" value="AdoMet_MTases"/>
    <property type="match status" value="1"/>
</dbReference>
<dbReference type="STRING" id="661478.OP10G_4173"/>
<keyword evidence="5" id="KW-0949">S-adenosyl-L-methionine</keyword>
<evidence type="ECO:0000256" key="4">
    <source>
        <dbReference type="ARBA" id="ARBA00022679"/>
    </source>
</evidence>
<dbReference type="HOGENOM" id="CLU_065341_0_1_0"/>
<dbReference type="eggNOG" id="COG0357">
    <property type="taxonomic scope" value="Bacteria"/>
</dbReference>
<dbReference type="SUPFAM" id="SSF53335">
    <property type="entry name" value="S-adenosyl-L-methionine-dependent methyltransferases"/>
    <property type="match status" value="1"/>
</dbReference>
<dbReference type="GO" id="GO:0005829">
    <property type="term" value="C:cytosol"/>
    <property type="evidence" value="ECO:0007669"/>
    <property type="project" value="TreeGrafter"/>
</dbReference>
<dbReference type="PANTHER" id="PTHR31760">
    <property type="entry name" value="S-ADENOSYL-L-METHIONINE-DEPENDENT METHYLTRANSFERASES SUPERFAMILY PROTEIN"/>
    <property type="match status" value="1"/>
</dbReference>
<sequence>MNLTRVPPEEAWLRHYLDSILFQDLIPVRAKVLDLGTGPGFPSWPLACARPDLKVTALDSSGKMLGFLRTQPLSNLEVVQGRAEEFGHREKFEIVTGRAVAPLAAQLEVSAAPCAVGGFVIPMRTPNEPFDTVRLEPLGLVLRDVVTRPLAGTDVVRAFPRYEKLAKTDRKYPRRWAEIKEKGLGL</sequence>
<keyword evidence="8" id="KW-1185">Reference proteome</keyword>
<keyword evidence="3 7" id="KW-0489">Methyltransferase</keyword>
<dbReference type="GO" id="GO:0070043">
    <property type="term" value="F:rRNA (guanine-N7-)-methyltransferase activity"/>
    <property type="evidence" value="ECO:0007669"/>
    <property type="project" value="TreeGrafter"/>
</dbReference>
<evidence type="ECO:0000256" key="5">
    <source>
        <dbReference type="ARBA" id="ARBA00022691"/>
    </source>
</evidence>
<evidence type="ECO:0000256" key="6">
    <source>
        <dbReference type="ARBA" id="ARBA00031818"/>
    </source>
</evidence>
<protein>
    <recommendedName>
        <fullName evidence="6">Glucose-inhibited division protein B</fullName>
    </recommendedName>
</protein>
<gene>
    <name evidence="7" type="ORF">OP10G_4173</name>
</gene>
<evidence type="ECO:0000313" key="7">
    <source>
        <dbReference type="EMBL" id="AIE87541.1"/>
    </source>
</evidence>
<dbReference type="Pfam" id="PF02527">
    <property type="entry name" value="GidB"/>
    <property type="match status" value="1"/>
</dbReference>
<dbReference type="PANTHER" id="PTHR31760:SF0">
    <property type="entry name" value="S-ADENOSYL-L-METHIONINE-DEPENDENT METHYLTRANSFERASES SUPERFAMILY PROTEIN"/>
    <property type="match status" value="1"/>
</dbReference>